<gene>
    <name evidence="2" type="ORF">H9650_04775</name>
</gene>
<evidence type="ECO:0000313" key="3">
    <source>
        <dbReference type="Proteomes" id="UP000640786"/>
    </source>
</evidence>
<feature type="compositionally biased region" description="Polar residues" evidence="1">
    <location>
        <begin position="36"/>
        <end position="47"/>
    </location>
</feature>
<dbReference type="Proteomes" id="UP000640786">
    <property type="component" value="Unassembled WGS sequence"/>
</dbReference>
<proteinExistence type="predicted"/>
<reference evidence="2 3" key="1">
    <citation type="submission" date="2020-08" db="EMBL/GenBank/DDBJ databases">
        <title>A Genomic Blueprint of the Chicken Gut Microbiome.</title>
        <authorList>
            <person name="Gilroy R."/>
            <person name="Ravi A."/>
            <person name="Getino M."/>
            <person name="Pursley I."/>
            <person name="Horton D.L."/>
            <person name="Alikhan N.-F."/>
            <person name="Baker D."/>
            <person name="Gharbi K."/>
            <person name="Hall N."/>
            <person name="Watson M."/>
            <person name="Adriaenssens E.M."/>
            <person name="Foster-Nyarko E."/>
            <person name="Jarju S."/>
            <person name="Secka A."/>
            <person name="Antonio M."/>
            <person name="Oren A."/>
            <person name="Chaudhuri R."/>
            <person name="La Ragione R.M."/>
            <person name="Hildebrand F."/>
            <person name="Pallen M.J."/>
        </authorList>
    </citation>
    <scope>NUCLEOTIDE SEQUENCE [LARGE SCALE GENOMIC DNA]</scope>
    <source>
        <strain evidence="2 3">Sa2BUA9</strain>
    </source>
</reference>
<keyword evidence="3" id="KW-1185">Reference proteome</keyword>
<dbReference type="EMBL" id="JACSQO010000002">
    <property type="protein sequence ID" value="MBD7943424.1"/>
    <property type="molecule type" value="Genomic_DNA"/>
</dbReference>
<evidence type="ECO:0000313" key="2">
    <source>
        <dbReference type="EMBL" id="MBD7943424.1"/>
    </source>
</evidence>
<feature type="compositionally biased region" description="Basic and acidic residues" evidence="1">
    <location>
        <begin position="48"/>
        <end position="57"/>
    </location>
</feature>
<protein>
    <submittedName>
        <fullName evidence="2">Uncharacterized protein</fullName>
    </submittedName>
</protein>
<sequence length="57" mass="6384">MTKNINNNGKGNDTTTYRNASSLLNLSPQDKAKINAGQNSQEGGKNFKQQEQEKWEN</sequence>
<accession>A0ABR8R6U1</accession>
<feature type="region of interest" description="Disordered" evidence="1">
    <location>
        <begin position="1"/>
        <end position="57"/>
    </location>
</feature>
<feature type="compositionally biased region" description="Polar residues" evidence="1">
    <location>
        <begin position="1"/>
        <end position="28"/>
    </location>
</feature>
<name>A0ABR8R6U1_9BACI</name>
<organism evidence="2 3">
    <name type="scientific">Psychrobacillus faecigallinarum</name>
    <dbReference type="NCBI Taxonomy" id="2762235"/>
    <lineage>
        <taxon>Bacteria</taxon>
        <taxon>Bacillati</taxon>
        <taxon>Bacillota</taxon>
        <taxon>Bacilli</taxon>
        <taxon>Bacillales</taxon>
        <taxon>Bacillaceae</taxon>
        <taxon>Psychrobacillus</taxon>
    </lineage>
</organism>
<dbReference type="RefSeq" id="WP_154310252.1">
    <property type="nucleotide sequence ID" value="NZ_JACSQO010000002.1"/>
</dbReference>
<evidence type="ECO:0000256" key="1">
    <source>
        <dbReference type="SAM" id="MobiDB-lite"/>
    </source>
</evidence>
<comment type="caution">
    <text evidence="2">The sequence shown here is derived from an EMBL/GenBank/DDBJ whole genome shotgun (WGS) entry which is preliminary data.</text>
</comment>